<reference evidence="2 3" key="1">
    <citation type="journal article" date="2015" name="Genome Announc.">
        <title>Expanding the biotechnology potential of lactobacilli through comparative genomics of 213 strains and associated genera.</title>
        <authorList>
            <person name="Sun Z."/>
            <person name="Harris H.M."/>
            <person name="McCann A."/>
            <person name="Guo C."/>
            <person name="Argimon S."/>
            <person name="Zhang W."/>
            <person name="Yang X."/>
            <person name="Jeffery I.B."/>
            <person name="Cooney J.C."/>
            <person name="Kagawa T.F."/>
            <person name="Liu W."/>
            <person name="Song Y."/>
            <person name="Salvetti E."/>
            <person name="Wrobel A."/>
            <person name="Rasinkangas P."/>
            <person name="Parkhill J."/>
            <person name="Rea M.C."/>
            <person name="O'Sullivan O."/>
            <person name="Ritari J."/>
            <person name="Douillard F.P."/>
            <person name="Paul Ross R."/>
            <person name="Yang R."/>
            <person name="Briner A.E."/>
            <person name="Felis G.E."/>
            <person name="de Vos W.M."/>
            <person name="Barrangou R."/>
            <person name="Klaenhammer T.R."/>
            <person name="Caufield P.W."/>
            <person name="Cui Y."/>
            <person name="Zhang H."/>
            <person name="O'Toole P.W."/>
        </authorList>
    </citation>
    <scope>NUCLEOTIDE SEQUENCE [LARGE SCALE GENOMIC DNA]</scope>
    <source>
        <strain evidence="2 3">DSM 19906</strain>
    </source>
</reference>
<dbReference type="Proteomes" id="UP000051439">
    <property type="component" value="Unassembled WGS sequence"/>
</dbReference>
<feature type="transmembrane region" description="Helical" evidence="1">
    <location>
        <begin position="41"/>
        <end position="62"/>
    </location>
</feature>
<dbReference type="PATRIC" id="fig|1423766.4.peg.748"/>
<dbReference type="AlphaFoldDB" id="A0A0R1NV38"/>
<feature type="transmembrane region" description="Helical" evidence="1">
    <location>
        <begin position="74"/>
        <end position="96"/>
    </location>
</feature>
<keyword evidence="3" id="KW-1185">Reference proteome</keyword>
<evidence type="ECO:0000313" key="2">
    <source>
        <dbReference type="EMBL" id="KRL21554.1"/>
    </source>
</evidence>
<accession>A0A0R1NV38</accession>
<protein>
    <submittedName>
        <fullName evidence="2">Uncharacterized protein</fullName>
    </submittedName>
</protein>
<keyword evidence="1" id="KW-0472">Membrane</keyword>
<evidence type="ECO:0000313" key="3">
    <source>
        <dbReference type="Proteomes" id="UP000051439"/>
    </source>
</evidence>
<evidence type="ECO:0000256" key="1">
    <source>
        <dbReference type="SAM" id="Phobius"/>
    </source>
</evidence>
<gene>
    <name evidence="2" type="ORF">FC98_GL000730</name>
</gene>
<proteinExistence type="predicted"/>
<keyword evidence="1" id="KW-1133">Transmembrane helix</keyword>
<sequence length="110" mass="12542">MIILTILVICFVLVIECARLMRGNHHDEMSQFFLSRALAEVGFITIIISLFSVIFDVIGIMTRPDKVPLENAQMASLIVNIKYLTIGVGTYLIFFIKYRYTLHQAGKDDE</sequence>
<dbReference type="EMBL" id="AZEB01000014">
    <property type="protein sequence ID" value="KRL21554.1"/>
    <property type="molecule type" value="Genomic_DNA"/>
</dbReference>
<keyword evidence="1" id="KW-0812">Transmembrane</keyword>
<dbReference type="RefSeq" id="WP_040470736.1">
    <property type="nucleotide sequence ID" value="NZ_AZEB01000014.1"/>
</dbReference>
<comment type="caution">
    <text evidence="2">The sequence shown here is derived from an EMBL/GenBank/DDBJ whole genome shotgun (WGS) entry which is preliminary data.</text>
</comment>
<name>A0A0R1NV38_9LACO</name>
<organism evidence="2 3">
    <name type="scientific">Lentilactobacillus kisonensis DSM 19906 = JCM 15041</name>
    <dbReference type="NCBI Taxonomy" id="1423766"/>
    <lineage>
        <taxon>Bacteria</taxon>
        <taxon>Bacillati</taxon>
        <taxon>Bacillota</taxon>
        <taxon>Bacilli</taxon>
        <taxon>Lactobacillales</taxon>
        <taxon>Lactobacillaceae</taxon>
        <taxon>Lentilactobacillus</taxon>
    </lineage>
</organism>